<keyword evidence="8" id="KW-1185">Reference proteome</keyword>
<evidence type="ECO:0000256" key="5">
    <source>
        <dbReference type="ARBA" id="ARBA00034769"/>
    </source>
</evidence>
<dbReference type="GO" id="GO:0034707">
    <property type="term" value="C:chloride channel complex"/>
    <property type="evidence" value="ECO:0007669"/>
    <property type="project" value="UniProtKB-KW"/>
</dbReference>
<dbReference type="PANTHER" id="PTHR10736">
    <property type="entry name" value="BESTROPHIN"/>
    <property type="match status" value="1"/>
</dbReference>
<comment type="function">
    <text evidence="6">Forms chloride channels.</text>
</comment>
<feature type="transmembrane region" description="Helical" evidence="6">
    <location>
        <begin position="275"/>
        <end position="292"/>
    </location>
</feature>
<dbReference type="AlphaFoldDB" id="A0AAV5TRK9"/>
<keyword evidence="6" id="KW-0407">Ion channel</keyword>
<keyword evidence="3 6" id="KW-1133">Transmembrane helix</keyword>
<sequence length="400" mass="47329">SLQMTISYSGSFIRLLIRWKGSIWRSTWRELLVFLMLYYSVRFFYVFGLPHIFDETEDLERFRKKFESLCRMFENFSKQIPLTFLLGFYVSNVVSRWWSQFQSLAWPEDLLSGLCLIMPGHDERSVKRRHTVARYLNLTSALAWRDISSKIRMRFPHVKSIEEAGLVTEKEMERLEQINQSCPHARWMAPLHWIQHIVMQEVKDNNPMASLVNTFMKDLQTVRASYRKLFSYDWVTVPLPYSQVAALATYAFFFFCLFGRQFVYRAKDVENQIDLYVPIFTIVQFLFFVGWLKIGQDLMRPFGTDDDDIELLYIFERNVATSFAIVHELQENPPPLDGSDGDIFWELHTRGERLEMPHNSLAVHKHMPKLHSYISVNGSDVEETRGKCNPIQKKKRNLAW</sequence>
<dbReference type="InterPro" id="IPR000615">
    <property type="entry name" value="Bestrophin"/>
</dbReference>
<keyword evidence="6" id="KW-0869">Chloride channel</keyword>
<dbReference type="EMBL" id="BTSX01000004">
    <property type="protein sequence ID" value="GMS96900.1"/>
    <property type="molecule type" value="Genomic_DNA"/>
</dbReference>
<evidence type="ECO:0000256" key="4">
    <source>
        <dbReference type="ARBA" id="ARBA00023136"/>
    </source>
</evidence>
<dbReference type="GO" id="GO:0005886">
    <property type="term" value="C:plasma membrane"/>
    <property type="evidence" value="ECO:0007669"/>
    <property type="project" value="UniProtKB-SubCell"/>
</dbReference>
<dbReference type="InterPro" id="IPR021134">
    <property type="entry name" value="Bestrophin-like"/>
</dbReference>
<reference evidence="7" key="1">
    <citation type="submission" date="2023-10" db="EMBL/GenBank/DDBJ databases">
        <title>Genome assembly of Pristionchus species.</title>
        <authorList>
            <person name="Yoshida K."/>
            <person name="Sommer R.J."/>
        </authorList>
    </citation>
    <scope>NUCLEOTIDE SEQUENCE</scope>
    <source>
        <strain evidence="7">RS0144</strain>
    </source>
</reference>
<evidence type="ECO:0000256" key="2">
    <source>
        <dbReference type="ARBA" id="ARBA00022692"/>
    </source>
</evidence>
<evidence type="ECO:0000256" key="6">
    <source>
        <dbReference type="RuleBase" id="RU363126"/>
    </source>
</evidence>
<evidence type="ECO:0000313" key="7">
    <source>
        <dbReference type="EMBL" id="GMS96900.1"/>
    </source>
</evidence>
<keyword evidence="6" id="KW-1003">Cell membrane</keyword>
<feature type="transmembrane region" description="Helical" evidence="6">
    <location>
        <begin position="244"/>
        <end position="263"/>
    </location>
</feature>
<evidence type="ECO:0000256" key="1">
    <source>
        <dbReference type="ARBA" id="ARBA00004370"/>
    </source>
</evidence>
<keyword evidence="6" id="KW-0813">Transport</keyword>
<keyword evidence="2 6" id="KW-0812">Transmembrane</keyword>
<keyword evidence="4 6" id="KW-0472">Membrane</keyword>
<feature type="non-terminal residue" evidence="7">
    <location>
        <position position="1"/>
    </location>
</feature>
<accession>A0AAV5TRK9</accession>
<feature type="transmembrane region" description="Helical" evidence="6">
    <location>
        <begin position="31"/>
        <end position="53"/>
    </location>
</feature>
<comment type="subcellular location">
    <subcellularLocation>
        <location evidence="6">Cell membrane</location>
        <topology evidence="6">Multi-pass membrane protein</topology>
    </subcellularLocation>
    <subcellularLocation>
        <location evidence="1">Membrane</location>
    </subcellularLocation>
</comment>
<comment type="caution">
    <text evidence="7">The sequence shown here is derived from an EMBL/GenBank/DDBJ whole genome shotgun (WGS) entry which is preliminary data.</text>
</comment>
<comment type="similarity">
    <text evidence="5 6">Belongs to the anion channel-forming bestrophin (TC 1.A.46) family. Calcium-sensitive chloride channel subfamily.</text>
</comment>
<dbReference type="Proteomes" id="UP001432027">
    <property type="component" value="Unassembled WGS sequence"/>
</dbReference>
<dbReference type="PANTHER" id="PTHR10736:SF28">
    <property type="entry name" value="BESTROPHIN HOMOLOG 13"/>
    <property type="match status" value="1"/>
</dbReference>
<proteinExistence type="inferred from homology"/>
<protein>
    <recommendedName>
        <fullName evidence="6">Bestrophin homolog</fullName>
    </recommendedName>
</protein>
<name>A0AAV5TRK9_9BILA</name>
<dbReference type="Pfam" id="PF01062">
    <property type="entry name" value="Bestrophin"/>
    <property type="match status" value="1"/>
</dbReference>
<evidence type="ECO:0000313" key="8">
    <source>
        <dbReference type="Proteomes" id="UP001432027"/>
    </source>
</evidence>
<organism evidence="7 8">
    <name type="scientific">Pristionchus entomophagus</name>
    <dbReference type="NCBI Taxonomy" id="358040"/>
    <lineage>
        <taxon>Eukaryota</taxon>
        <taxon>Metazoa</taxon>
        <taxon>Ecdysozoa</taxon>
        <taxon>Nematoda</taxon>
        <taxon>Chromadorea</taxon>
        <taxon>Rhabditida</taxon>
        <taxon>Rhabditina</taxon>
        <taxon>Diplogasteromorpha</taxon>
        <taxon>Diplogasteroidea</taxon>
        <taxon>Neodiplogasteridae</taxon>
        <taxon>Pristionchus</taxon>
    </lineage>
</organism>
<dbReference type="GO" id="GO:0005254">
    <property type="term" value="F:chloride channel activity"/>
    <property type="evidence" value="ECO:0007669"/>
    <property type="project" value="UniProtKB-KW"/>
</dbReference>
<keyword evidence="6" id="KW-0868">Chloride</keyword>
<evidence type="ECO:0000256" key="3">
    <source>
        <dbReference type="ARBA" id="ARBA00022989"/>
    </source>
</evidence>
<keyword evidence="6" id="KW-0406">Ion transport</keyword>
<gene>
    <name evidence="7" type="ORF">PENTCL1PPCAC_19075</name>
</gene>